<keyword evidence="5" id="KW-0235">DNA replication</keyword>
<evidence type="ECO:0000256" key="3">
    <source>
        <dbReference type="ARBA" id="ARBA00022679"/>
    </source>
</evidence>
<dbReference type="Gene3D" id="3.40.960.10">
    <property type="entry name" value="VSR Endonuclease"/>
    <property type="match status" value="1"/>
</dbReference>
<reference evidence="11" key="1">
    <citation type="submission" date="2011-07" db="EMBL/GenBank/DDBJ databases">
        <authorList>
            <consortium name="Caenorhabditis brenneri Sequencing and Analysis Consortium"/>
            <person name="Wilson R.K."/>
        </authorList>
    </citation>
    <scope>NUCLEOTIDE SEQUENCE [LARGE SCALE GENOMIC DNA]</scope>
    <source>
        <strain evidence="11">PB2801</strain>
    </source>
</reference>
<dbReference type="InParanoid" id="G0P923"/>
<dbReference type="PANTHER" id="PTHR33568:SF3">
    <property type="entry name" value="DNA-DIRECTED DNA POLYMERASE"/>
    <property type="match status" value="1"/>
</dbReference>
<dbReference type="GO" id="GO:0000166">
    <property type="term" value="F:nucleotide binding"/>
    <property type="evidence" value="ECO:0007669"/>
    <property type="project" value="InterPro"/>
</dbReference>
<protein>
    <recommendedName>
        <fullName evidence="2">DNA-directed DNA polymerase</fullName>
        <ecNumber evidence="2">2.7.7.7</ecNumber>
    </recommendedName>
</protein>
<evidence type="ECO:0000256" key="7">
    <source>
        <dbReference type="ARBA" id="ARBA00023125"/>
    </source>
</evidence>
<gene>
    <name evidence="10" type="ORF">CAEBREN_28720</name>
</gene>
<evidence type="ECO:0000313" key="10">
    <source>
        <dbReference type="EMBL" id="EGT48089.1"/>
    </source>
</evidence>
<dbReference type="InterPro" id="IPR036397">
    <property type="entry name" value="RNaseH_sf"/>
</dbReference>
<keyword evidence="4" id="KW-0548">Nucleotidyltransferase</keyword>
<evidence type="ECO:0000256" key="6">
    <source>
        <dbReference type="ARBA" id="ARBA00022932"/>
    </source>
</evidence>
<dbReference type="SUPFAM" id="SSF53098">
    <property type="entry name" value="Ribonuclease H-like"/>
    <property type="match status" value="1"/>
</dbReference>
<dbReference type="Proteomes" id="UP000008068">
    <property type="component" value="Unassembled WGS sequence"/>
</dbReference>
<name>G0P923_CAEBE</name>
<dbReference type="STRING" id="135651.G0P923"/>
<comment type="similarity">
    <text evidence="1">Belongs to the DNA polymerase type-B family.</text>
</comment>
<dbReference type="GO" id="GO:0003887">
    <property type="term" value="F:DNA-directed DNA polymerase activity"/>
    <property type="evidence" value="ECO:0007669"/>
    <property type="project" value="UniProtKB-KW"/>
</dbReference>
<dbReference type="InterPro" id="IPR012337">
    <property type="entry name" value="RNaseH-like_sf"/>
</dbReference>
<evidence type="ECO:0000256" key="5">
    <source>
        <dbReference type="ARBA" id="ARBA00022705"/>
    </source>
</evidence>
<dbReference type="HOGENOM" id="CLU_001474_0_0_1"/>
<dbReference type="OrthoDB" id="5876545at2759"/>
<dbReference type="EC" id="2.7.7.7" evidence="2"/>
<dbReference type="InterPro" id="IPR043502">
    <property type="entry name" value="DNA/RNA_pol_sf"/>
</dbReference>
<evidence type="ECO:0000256" key="1">
    <source>
        <dbReference type="ARBA" id="ARBA00005755"/>
    </source>
</evidence>
<keyword evidence="3" id="KW-0808">Transferase</keyword>
<dbReference type="eggNOG" id="ENOG502QQ9V">
    <property type="taxonomic scope" value="Eukaryota"/>
</dbReference>
<dbReference type="SUPFAM" id="SSF52980">
    <property type="entry name" value="Restriction endonuclease-like"/>
    <property type="match status" value="1"/>
</dbReference>
<dbReference type="GO" id="GO:0003677">
    <property type="term" value="F:DNA binding"/>
    <property type="evidence" value="ECO:0007669"/>
    <property type="project" value="UniProtKB-KW"/>
</dbReference>
<dbReference type="SUPFAM" id="SSF56672">
    <property type="entry name" value="DNA/RNA polymerases"/>
    <property type="match status" value="1"/>
</dbReference>
<dbReference type="InterPro" id="IPR004868">
    <property type="entry name" value="DNA-dir_DNA_pol_B_mt/vir"/>
</dbReference>
<dbReference type="Pfam" id="PF03175">
    <property type="entry name" value="DNA_pol_B_2"/>
    <property type="match status" value="3"/>
</dbReference>
<dbReference type="Gene3D" id="3.90.1600.10">
    <property type="entry name" value="Palm domain of DNA polymerase"/>
    <property type="match status" value="1"/>
</dbReference>
<evidence type="ECO:0000259" key="9">
    <source>
        <dbReference type="Pfam" id="PF03175"/>
    </source>
</evidence>
<feature type="domain" description="DNA-directed DNA polymerase family B mitochondria/virus" evidence="9">
    <location>
        <begin position="1010"/>
        <end position="1182"/>
    </location>
</feature>
<dbReference type="GO" id="GO:0006260">
    <property type="term" value="P:DNA replication"/>
    <property type="evidence" value="ECO:0007669"/>
    <property type="project" value="UniProtKB-KW"/>
</dbReference>
<keyword evidence="7" id="KW-0238">DNA-binding</keyword>
<keyword evidence="11" id="KW-1185">Reference proteome</keyword>
<keyword evidence="6" id="KW-0239">DNA-directed DNA polymerase</keyword>
<dbReference type="GO" id="GO:0042575">
    <property type="term" value="C:DNA polymerase complex"/>
    <property type="evidence" value="ECO:0007669"/>
    <property type="project" value="UniProtKB-ARBA"/>
</dbReference>
<evidence type="ECO:0000256" key="2">
    <source>
        <dbReference type="ARBA" id="ARBA00012417"/>
    </source>
</evidence>
<feature type="domain" description="DNA-directed DNA polymerase family B mitochondria/virus" evidence="9">
    <location>
        <begin position="1197"/>
        <end position="1253"/>
    </location>
</feature>
<feature type="domain" description="DNA-directed DNA polymerase family B mitochondria/virus" evidence="9">
    <location>
        <begin position="693"/>
        <end position="857"/>
    </location>
</feature>
<dbReference type="InterPro" id="IPR011335">
    <property type="entry name" value="Restrct_endonuc-II-like"/>
</dbReference>
<accession>G0P923</accession>
<dbReference type="EMBL" id="GL380143">
    <property type="protein sequence ID" value="EGT48089.1"/>
    <property type="molecule type" value="Genomic_DNA"/>
</dbReference>
<sequence>MEEIPSTSTPRAPIKKCVRRLKTPFSFDVPATERTFFFDPLAEIVPPRRVMPSIKRERVEDDDVIIPTAKRFCPSRRTRRPPPSHLKPFATRRQYGGGGEIRQFKKKENFPTKEEMEFFNKYVELGKDLKLKRQNDVYLALEPMRMGFLNLDQIAPGDALYVHVANLIDIFVRMMIQKAGGSLEKTEYWLQLDHEGYHEKQGFFINHKTYKAVDGGVIMNQISTHMQSNKNISLDNGFTVAMSVFKARGNFVKGGFRGTARNFGVKQNRVVGNSHCVPKAILLGKMETDIKTMEDGEDKERLKNKLYNLTRQDVHLETREKNQLRLAKEFLTELNMDPDQEEHGLEDIEKIAKLMPDYQFIVWWIEGRQPVASEAARFNTDGTKFIGLFYFNRHFEYVTHTVKPKPARFCYKCYKFDDDKHCIRCTATCRRCGTTNCKPGYAKIHCDVCNIDFRSQECFDAHKIPTSGHALPFCHKYFFCKDCLIIDKTDKYSGIPHICGKKHYCHICREKQTLNHECSHKIPTDKDKKKSREKQEKWKVLVYDMECIVASSGTFKEDTVRSPKHEPNMICVRMFCNECHGKPGCKMCGEPWYYSYKNCEGVSEEPEATETIEEDEDEDSEDEDWDVDKEYHVEEKHTPLARFGEFLLTDPRANNCYVIAHNGGGLVFTIKRDTTFLFRYDHPLLLGEIDRQAGIDAEEPTVILNGMKIISVDYKFKKQKLFFRDSALFLPMRLARMPSAFGLEGEAKGTFPFLYNHPDNYDKKLSTLPPKEYYSPKYMIPEVREEFEKWYEEAYNDGFELHEELLKYCESDVRILTLTLVKYIQVCMCGELFNGWNPIVHATTLASFSMFVMKNEYLQPGDIGYIPENGYGSDNASMMALKYIQWLEKQEAGLRLQYALRGGEYQICTNGRNYMADAYNKDTNEVYEIHGCLWHGCPKCQPIRDKKCVVNNKTPAEAYAQTMRKEEDIRNAGYTLHTIWECEINEMLEKDSEMRKFFKLNKYTRRLNPREAVFGGRTQVFRSITKATKRIKIGYYDYMSLYPYLNAWGTAYPRGNPRVVVDDGLPSIDEPLLYRGIVFCDCLPAKDAKIGYLPIRFNQKLMFPLCRSCAEDPSVSGQCTHYKVSERYITGVWTTDELNKAISRGYKVLKYHEIWYWPETDWIKGGFFAKYIKPLLAIKYQSSGWPRPDMGPEEKKKYVQKIKEKDNVDLDVSKIRKNVAMRSLSKIFLNSAWGKFAQNPMRNETRLVLKSDSATIANFFNDPLYEPTILKDFGTKKVWISRKPKREAVRGAAFTNLPIGIITPSAGRLRLMEGIERVGVENMIYCDTDSLMFKQKRGEDPLGNLIGDHLGFLVDEIPSGKEITSAVCPAPKSYSLEIEDATTHNTTHVIKQKGVTMHCENTKRINHENMETMMKEFIEHGVAEPLEGEMVTFKRGEHAFDGLWTCVTKKKVQPSMDKGHYVEGVAVPFGQLPSDTILDDDYPFY</sequence>
<evidence type="ECO:0000256" key="8">
    <source>
        <dbReference type="ARBA" id="ARBA00049244"/>
    </source>
</evidence>
<dbReference type="Gene3D" id="3.30.420.10">
    <property type="entry name" value="Ribonuclease H-like superfamily/Ribonuclease H"/>
    <property type="match status" value="1"/>
</dbReference>
<comment type="catalytic activity">
    <reaction evidence="8">
        <text>DNA(n) + a 2'-deoxyribonucleoside 5'-triphosphate = DNA(n+1) + diphosphate</text>
        <dbReference type="Rhea" id="RHEA:22508"/>
        <dbReference type="Rhea" id="RHEA-COMP:17339"/>
        <dbReference type="Rhea" id="RHEA-COMP:17340"/>
        <dbReference type="ChEBI" id="CHEBI:33019"/>
        <dbReference type="ChEBI" id="CHEBI:61560"/>
        <dbReference type="ChEBI" id="CHEBI:173112"/>
        <dbReference type="EC" id="2.7.7.7"/>
    </reaction>
</comment>
<proteinExistence type="inferred from homology"/>
<organism evidence="11">
    <name type="scientific">Caenorhabditis brenneri</name>
    <name type="common">Nematode worm</name>
    <dbReference type="NCBI Taxonomy" id="135651"/>
    <lineage>
        <taxon>Eukaryota</taxon>
        <taxon>Metazoa</taxon>
        <taxon>Ecdysozoa</taxon>
        <taxon>Nematoda</taxon>
        <taxon>Chromadorea</taxon>
        <taxon>Rhabditida</taxon>
        <taxon>Rhabditina</taxon>
        <taxon>Rhabditomorpha</taxon>
        <taxon>Rhabditoidea</taxon>
        <taxon>Rhabditidae</taxon>
        <taxon>Peloderinae</taxon>
        <taxon>Caenorhabditis</taxon>
    </lineage>
</organism>
<dbReference type="InterPro" id="IPR023211">
    <property type="entry name" value="DNA_pol_palm_dom_sf"/>
</dbReference>
<dbReference type="PANTHER" id="PTHR33568">
    <property type="entry name" value="DNA POLYMERASE"/>
    <property type="match status" value="1"/>
</dbReference>
<evidence type="ECO:0000313" key="11">
    <source>
        <dbReference type="Proteomes" id="UP000008068"/>
    </source>
</evidence>
<dbReference type="GO" id="GO:0006281">
    <property type="term" value="P:DNA repair"/>
    <property type="evidence" value="ECO:0007669"/>
    <property type="project" value="UniProtKB-ARBA"/>
</dbReference>
<evidence type="ECO:0000256" key="4">
    <source>
        <dbReference type="ARBA" id="ARBA00022695"/>
    </source>
</evidence>